<dbReference type="GO" id="GO:0005576">
    <property type="term" value="C:extracellular region"/>
    <property type="evidence" value="ECO:0007669"/>
    <property type="project" value="UniProtKB-SubCell"/>
</dbReference>
<evidence type="ECO:0000256" key="6">
    <source>
        <dbReference type="RuleBase" id="RU367044"/>
    </source>
</evidence>
<comment type="subcellular location">
    <subcellularLocation>
        <location evidence="1 6">Secreted</location>
    </subcellularLocation>
</comment>
<organism evidence="7 8">
    <name type="scientific">Phaseolus coccineus</name>
    <name type="common">Scarlet runner bean</name>
    <name type="synonym">Phaseolus multiflorus</name>
    <dbReference type="NCBI Taxonomy" id="3886"/>
    <lineage>
        <taxon>Eukaryota</taxon>
        <taxon>Viridiplantae</taxon>
        <taxon>Streptophyta</taxon>
        <taxon>Embryophyta</taxon>
        <taxon>Tracheophyta</taxon>
        <taxon>Spermatophyta</taxon>
        <taxon>Magnoliopsida</taxon>
        <taxon>eudicotyledons</taxon>
        <taxon>Gunneridae</taxon>
        <taxon>Pentapetalae</taxon>
        <taxon>rosids</taxon>
        <taxon>fabids</taxon>
        <taxon>Fabales</taxon>
        <taxon>Fabaceae</taxon>
        <taxon>Papilionoideae</taxon>
        <taxon>50 kb inversion clade</taxon>
        <taxon>NPAAA clade</taxon>
        <taxon>indigoferoid/millettioid clade</taxon>
        <taxon>Phaseoleae</taxon>
        <taxon>Phaseolus</taxon>
    </lineage>
</organism>
<keyword evidence="4 6" id="KW-0964">Secreted</keyword>
<dbReference type="AlphaFoldDB" id="A0AAN9RRC2"/>
<comment type="similarity">
    <text evidence="2 6">Belongs to the plant self-incompatibility (S1) protein family.</text>
</comment>
<evidence type="ECO:0000256" key="2">
    <source>
        <dbReference type="ARBA" id="ARBA00005581"/>
    </source>
</evidence>
<evidence type="ECO:0000313" key="8">
    <source>
        <dbReference type="Proteomes" id="UP001374584"/>
    </source>
</evidence>
<feature type="chain" id="PRO_5042666443" description="S-protein homolog" evidence="6">
    <location>
        <begin position="20"/>
        <end position="146"/>
    </location>
</feature>
<dbReference type="Pfam" id="PF05938">
    <property type="entry name" value="Self-incomp_S1"/>
    <property type="match status" value="1"/>
</dbReference>
<proteinExistence type="inferred from homology"/>
<keyword evidence="5 6" id="KW-0732">Signal</keyword>
<evidence type="ECO:0000256" key="4">
    <source>
        <dbReference type="ARBA" id="ARBA00022525"/>
    </source>
</evidence>
<evidence type="ECO:0000313" key="7">
    <source>
        <dbReference type="EMBL" id="KAK7382202.1"/>
    </source>
</evidence>
<dbReference type="PANTHER" id="PTHR31232">
    <property type="match status" value="1"/>
</dbReference>
<dbReference type="Proteomes" id="UP001374584">
    <property type="component" value="Unassembled WGS sequence"/>
</dbReference>
<protein>
    <recommendedName>
        <fullName evidence="6">S-protein homolog</fullName>
    </recommendedName>
</protein>
<reference evidence="7 8" key="1">
    <citation type="submission" date="2024-01" db="EMBL/GenBank/DDBJ databases">
        <title>The genomes of 5 underutilized Papilionoideae crops provide insights into root nodulation and disease resistanc.</title>
        <authorList>
            <person name="Jiang F."/>
        </authorList>
    </citation>
    <scope>NUCLEOTIDE SEQUENCE [LARGE SCALE GENOMIC DNA]</scope>
    <source>
        <strain evidence="7">JINMINGXINNONG_FW02</strain>
        <tissue evidence="7">Leaves</tissue>
    </source>
</reference>
<dbReference type="InterPro" id="IPR010264">
    <property type="entry name" value="Self-incomp_S1"/>
</dbReference>
<evidence type="ECO:0000256" key="3">
    <source>
        <dbReference type="ARBA" id="ARBA00022471"/>
    </source>
</evidence>
<comment type="caution">
    <text evidence="7">The sequence shown here is derived from an EMBL/GenBank/DDBJ whole genome shotgun (WGS) entry which is preliminary data.</text>
</comment>
<gene>
    <name evidence="7" type="ORF">VNO80_00956</name>
</gene>
<dbReference type="EMBL" id="JAYMYR010000001">
    <property type="protein sequence ID" value="KAK7382202.1"/>
    <property type="molecule type" value="Genomic_DNA"/>
</dbReference>
<evidence type="ECO:0000256" key="5">
    <source>
        <dbReference type="ARBA" id="ARBA00022729"/>
    </source>
</evidence>
<name>A0AAN9RRC2_PHACN</name>
<dbReference type="PANTHER" id="PTHR31232:SF156">
    <property type="entry name" value="PLANT SELF-INCOMPATIBILITY PROTEIN S1 FAMILY-RELATED"/>
    <property type="match status" value="1"/>
</dbReference>
<evidence type="ECO:0000256" key="1">
    <source>
        <dbReference type="ARBA" id="ARBA00004613"/>
    </source>
</evidence>
<dbReference type="GO" id="GO:0060320">
    <property type="term" value="P:rejection of self pollen"/>
    <property type="evidence" value="ECO:0007669"/>
    <property type="project" value="UniProtKB-KW"/>
</dbReference>
<keyword evidence="3 6" id="KW-0713">Self-incompatibility</keyword>
<keyword evidence="8" id="KW-1185">Reference proteome</keyword>
<sequence length="146" mass="16778">MLKALVTVVLIVMVNMVQSEEESDGVLDGKKHVRVTNDLNDGILVHLHCRSKDDDLGEHVLGNGQFQEWSFKDNIGDTTLFWCSMDAYSVHTSFEIYSAVADNPKCDKQCYRSLRTDGAYFYNEFQDTWEKRQSWNIHKLPTTAKP</sequence>
<feature type="signal peptide" evidence="6">
    <location>
        <begin position="1"/>
        <end position="19"/>
    </location>
</feature>
<accession>A0AAN9RRC2</accession>